<accession>A0ABW4RG65</accession>
<dbReference type="EMBL" id="JBHUEH010000010">
    <property type="protein sequence ID" value="MFD1884719.1"/>
    <property type="molecule type" value="Genomic_DNA"/>
</dbReference>
<dbReference type="RefSeq" id="WP_347324366.1">
    <property type="nucleotide sequence ID" value="NZ_JBCGUH010000003.1"/>
</dbReference>
<comment type="caution">
    <text evidence="2">The sequence shown here is derived from an EMBL/GenBank/DDBJ whole genome shotgun (WGS) entry which is preliminary data.</text>
</comment>
<dbReference type="Proteomes" id="UP001597233">
    <property type="component" value="Unassembled WGS sequence"/>
</dbReference>
<reference evidence="3" key="1">
    <citation type="journal article" date="2019" name="Int. J. Syst. Evol. Microbiol.">
        <title>The Global Catalogue of Microorganisms (GCM) 10K type strain sequencing project: providing services to taxonomists for standard genome sequencing and annotation.</title>
        <authorList>
            <consortium name="The Broad Institute Genomics Platform"/>
            <consortium name="The Broad Institute Genome Sequencing Center for Infectious Disease"/>
            <person name="Wu L."/>
            <person name="Ma J."/>
        </authorList>
    </citation>
    <scope>NUCLEOTIDE SEQUENCE [LARGE SCALE GENOMIC DNA]</scope>
    <source>
        <strain evidence="3">CCUG 54950</strain>
    </source>
</reference>
<gene>
    <name evidence="2" type="ORF">ACFSC9_04210</name>
</gene>
<name>A0ABW4RG65_9BACL</name>
<protein>
    <submittedName>
        <fullName evidence="2">Uncharacterized protein</fullName>
    </submittedName>
</protein>
<organism evidence="2 3">
    <name type="scientific">Paenibacillus wenxiniae</name>
    <dbReference type="NCBI Taxonomy" id="1636843"/>
    <lineage>
        <taxon>Bacteria</taxon>
        <taxon>Bacillati</taxon>
        <taxon>Bacillota</taxon>
        <taxon>Bacilli</taxon>
        <taxon>Bacillales</taxon>
        <taxon>Paenibacillaceae</taxon>
        <taxon>Paenibacillus</taxon>
    </lineage>
</organism>
<keyword evidence="1" id="KW-0812">Transmembrane</keyword>
<keyword evidence="1" id="KW-1133">Transmembrane helix</keyword>
<keyword evidence="1" id="KW-0472">Membrane</keyword>
<evidence type="ECO:0000313" key="2">
    <source>
        <dbReference type="EMBL" id="MFD1884719.1"/>
    </source>
</evidence>
<sequence>MKLHDWLQATRRFVHTHTLSVTGAGLLLLCGSGAFVIAMLTEPEHEVAAHSSTVQAASTSVSASSRVNQANVIEATSDMGQLPTSEAVPVETLPDPAATAITIYPTGQMVSNEPGGKRPVTLAVERQIKADQWLGDKLVIGPKESALTVDMLRKDGGDTGVYLMPAANPVEVADLYFTLTKAGGERLASSGYGLAVKALYGELVIPVETMKKSAQRDMNVQMHTDHTLPQPAGAQSTSMQVNVGDSAGDMYITLPIENTSLTSSQLKQLKVEFQPADGQKQYVDSSLTNYNETYAHGLRFQVKASGTYTIVLPV</sequence>
<feature type="transmembrane region" description="Helical" evidence="1">
    <location>
        <begin position="21"/>
        <end position="40"/>
    </location>
</feature>
<evidence type="ECO:0000256" key="1">
    <source>
        <dbReference type="SAM" id="Phobius"/>
    </source>
</evidence>
<evidence type="ECO:0000313" key="3">
    <source>
        <dbReference type="Proteomes" id="UP001597233"/>
    </source>
</evidence>
<keyword evidence="3" id="KW-1185">Reference proteome</keyword>
<proteinExistence type="predicted"/>